<dbReference type="Proteomes" id="UP000266743">
    <property type="component" value="Chromosome 11"/>
</dbReference>
<organism evidence="1">
    <name type="scientific">Trypanosoma brucei equiperdum</name>
    <dbReference type="NCBI Taxonomy" id="630700"/>
    <lineage>
        <taxon>Eukaryota</taxon>
        <taxon>Discoba</taxon>
        <taxon>Euglenozoa</taxon>
        <taxon>Kinetoplastea</taxon>
        <taxon>Metakinetoplastina</taxon>
        <taxon>Trypanosomatida</taxon>
        <taxon>Trypanosomatidae</taxon>
        <taxon>Trypanosoma</taxon>
    </lineage>
</organism>
<accession>A0A3L6KWM5</accession>
<reference evidence="1" key="1">
    <citation type="submission" date="2018-09" db="EMBL/GenBank/DDBJ databases">
        <title>whole genome sequence of T. equiperdum IVM-t1 strain.</title>
        <authorList>
            <person name="Suganuma K."/>
        </authorList>
    </citation>
    <scope>NUCLEOTIDE SEQUENCE [LARGE SCALE GENOMIC DNA]</scope>
    <source>
        <strain evidence="1">IVM-t1</strain>
    </source>
</reference>
<gene>
    <name evidence="1" type="ORF">DPX39_110063300</name>
</gene>
<evidence type="ECO:0000313" key="1">
    <source>
        <dbReference type="EMBL" id="RHW68495.1"/>
    </source>
</evidence>
<sequence>MGDSEATAAAALEQSMRSGRTVVYYTHPQKLPSTSRGLTNIVSGDQHGSGADGRHYKHEEVVAVGDFSFLPFPSYCGRTTANTVLYKHFLSFDVHT</sequence>
<name>A0A3L6KWM5_9TRYP</name>
<proteinExistence type="predicted"/>
<comment type="caution">
    <text evidence="1">The sequence shown here is derived from an EMBL/GenBank/DDBJ whole genome shotgun (WGS) entry which is preliminary data.</text>
</comment>
<dbReference type="EMBL" id="QSBY01000011">
    <property type="protein sequence ID" value="RHW68495.1"/>
    <property type="molecule type" value="Genomic_DNA"/>
</dbReference>
<protein>
    <submittedName>
        <fullName evidence="1">Uncharacterized protein</fullName>
    </submittedName>
</protein>
<dbReference type="AlphaFoldDB" id="A0A3L6KWM5"/>